<gene>
    <name evidence="1" type="ORF">L6164_019174</name>
</gene>
<dbReference type="Proteomes" id="UP000828941">
    <property type="component" value="Chromosome 7"/>
</dbReference>
<dbReference type="EMBL" id="CM039432">
    <property type="protein sequence ID" value="KAI4334489.1"/>
    <property type="molecule type" value="Genomic_DNA"/>
</dbReference>
<reference evidence="1 2" key="1">
    <citation type="journal article" date="2022" name="DNA Res.">
        <title>Chromosomal-level genome assembly of the orchid tree Bauhinia variegata (Leguminosae; Cercidoideae) supports the allotetraploid origin hypothesis of Bauhinia.</title>
        <authorList>
            <person name="Zhong Y."/>
            <person name="Chen Y."/>
            <person name="Zheng D."/>
            <person name="Pang J."/>
            <person name="Liu Y."/>
            <person name="Luo S."/>
            <person name="Meng S."/>
            <person name="Qian L."/>
            <person name="Wei D."/>
            <person name="Dai S."/>
            <person name="Zhou R."/>
        </authorList>
    </citation>
    <scope>NUCLEOTIDE SEQUENCE [LARGE SCALE GENOMIC DNA]</scope>
    <source>
        <strain evidence="1">BV-YZ2020</strain>
    </source>
</reference>
<comment type="caution">
    <text evidence="1">The sequence shown here is derived from an EMBL/GenBank/DDBJ whole genome shotgun (WGS) entry which is preliminary data.</text>
</comment>
<evidence type="ECO:0000313" key="1">
    <source>
        <dbReference type="EMBL" id="KAI4334489.1"/>
    </source>
</evidence>
<name>A0ACB9NFJ4_BAUVA</name>
<accession>A0ACB9NFJ4</accession>
<keyword evidence="2" id="KW-1185">Reference proteome</keyword>
<evidence type="ECO:0000313" key="2">
    <source>
        <dbReference type="Proteomes" id="UP000828941"/>
    </source>
</evidence>
<sequence length="99" mass="12004">MFMDSVNFYILLLAYISGDFWMALRPLSLHLVFSVKGGLLVSEMFLKLYFPFLVLILYLKVHENILTLKFRINRFTYLLPCRYNYLALDLFFWHLIDYF</sequence>
<organism evidence="1 2">
    <name type="scientific">Bauhinia variegata</name>
    <name type="common">Purple orchid tree</name>
    <name type="synonym">Phanera variegata</name>
    <dbReference type="NCBI Taxonomy" id="167791"/>
    <lineage>
        <taxon>Eukaryota</taxon>
        <taxon>Viridiplantae</taxon>
        <taxon>Streptophyta</taxon>
        <taxon>Embryophyta</taxon>
        <taxon>Tracheophyta</taxon>
        <taxon>Spermatophyta</taxon>
        <taxon>Magnoliopsida</taxon>
        <taxon>eudicotyledons</taxon>
        <taxon>Gunneridae</taxon>
        <taxon>Pentapetalae</taxon>
        <taxon>rosids</taxon>
        <taxon>fabids</taxon>
        <taxon>Fabales</taxon>
        <taxon>Fabaceae</taxon>
        <taxon>Cercidoideae</taxon>
        <taxon>Cercideae</taxon>
        <taxon>Bauhiniinae</taxon>
        <taxon>Bauhinia</taxon>
    </lineage>
</organism>
<proteinExistence type="predicted"/>
<protein>
    <submittedName>
        <fullName evidence="1">Uncharacterized protein</fullName>
    </submittedName>
</protein>